<accession>A0A2A7U7H4</accession>
<feature type="domain" description="Receptor-recognising protein Gp38" evidence="1">
    <location>
        <begin position="47"/>
        <end position="254"/>
    </location>
</feature>
<evidence type="ECO:0000313" key="3">
    <source>
        <dbReference type="EMBL" id="PEH74290.1"/>
    </source>
</evidence>
<gene>
    <name evidence="3" type="ORF">CRM76_01210</name>
</gene>
<proteinExistence type="predicted"/>
<reference evidence="4" key="1">
    <citation type="submission" date="2017-09" db="EMBL/GenBank/DDBJ databases">
        <title>FDA dAtabase for Regulatory Grade micrObial Sequences (FDA-ARGOS): Supporting development and validation of Infectious Disease Dx tests.</title>
        <authorList>
            <person name="Goldberg B."/>
            <person name="Campos J."/>
            <person name="Tallon L."/>
            <person name="Sadzewicz L."/>
            <person name="Ott S."/>
            <person name="Zhao X."/>
            <person name="Nagaraj S."/>
            <person name="Vavikolanu K."/>
            <person name="Aluvathingal J."/>
            <person name="Nadendla S."/>
            <person name="Geyer C."/>
            <person name="Sichtig H."/>
        </authorList>
    </citation>
    <scope>NUCLEOTIDE SEQUENCE [LARGE SCALE GENOMIC DNA]</scope>
    <source>
        <strain evidence="4">FDAARGOS_370</strain>
    </source>
</reference>
<comment type="caution">
    <text evidence="3">The sequence shown here is derived from an EMBL/GenBank/DDBJ whole genome shotgun (WGS) entry which is preliminary data.</text>
</comment>
<organism evidence="3 4">
    <name type="scientific">Edwardsiella tarda</name>
    <dbReference type="NCBI Taxonomy" id="636"/>
    <lineage>
        <taxon>Bacteria</taxon>
        <taxon>Pseudomonadati</taxon>
        <taxon>Pseudomonadota</taxon>
        <taxon>Gammaproteobacteria</taxon>
        <taxon>Enterobacterales</taxon>
        <taxon>Hafniaceae</taxon>
        <taxon>Edwardsiella</taxon>
    </lineage>
</organism>
<evidence type="ECO:0000259" key="2">
    <source>
        <dbReference type="Pfam" id="PF21721"/>
    </source>
</evidence>
<evidence type="ECO:0000313" key="4">
    <source>
        <dbReference type="Proteomes" id="UP000219788"/>
    </source>
</evidence>
<dbReference type="InterPro" id="IPR048291">
    <property type="entry name" value="Gp38_N"/>
</dbReference>
<dbReference type="AlphaFoldDB" id="A0A2A7U7H4"/>
<dbReference type="InterPro" id="IPR007932">
    <property type="entry name" value="Receptor-recog_Gp38"/>
</dbReference>
<name>A0A2A7U7H4_EDWTA</name>
<dbReference type="EMBL" id="PDDV01000006">
    <property type="protein sequence ID" value="PEH74290.1"/>
    <property type="molecule type" value="Genomic_DNA"/>
</dbReference>
<dbReference type="Pfam" id="PF05268">
    <property type="entry name" value="GP38"/>
    <property type="match status" value="1"/>
</dbReference>
<dbReference type="Proteomes" id="UP000219788">
    <property type="component" value="Unassembled WGS sequence"/>
</dbReference>
<keyword evidence="3" id="KW-0675">Receptor</keyword>
<evidence type="ECO:0000259" key="1">
    <source>
        <dbReference type="Pfam" id="PF05268"/>
    </source>
</evidence>
<dbReference type="OrthoDB" id="10018626at2"/>
<dbReference type="Pfam" id="PF21721">
    <property type="entry name" value="Gp38_N"/>
    <property type="match status" value="1"/>
</dbReference>
<sequence length="256" mass="26219">MAIATIPGWIGSSAVAETGERWMSAARRAVRLSPSGWMSEMAGRSKEILVTLNGSNNGFSSTWLVEHIEGLVNGNITGHVIKIVITSGTTLINDPSNLEEEVIYIPDTWGACTNIIIENHGRILGRGGNGGGQWRGGEPGYHAIQNDLGTKLIIRNHGIIAGGGGGGSSAHREISGGREYGGGGGAPLGLGGRAPYANGNNASIDNPGSGAEYAGKGGGWGQNGANDSYSGGKAGMAVRNKAPTWEVRGTIYGAVP</sequence>
<feature type="domain" description="Phage tail fibre adhesin Gp38 N-terminal" evidence="2">
    <location>
        <begin position="1"/>
        <end position="42"/>
    </location>
</feature>
<protein>
    <submittedName>
        <fullName evidence="3">Receptor-recognizing protein</fullName>
    </submittedName>
</protein>